<evidence type="ECO:0000256" key="8">
    <source>
        <dbReference type="SAM" id="Phobius"/>
    </source>
</evidence>
<dbReference type="NCBIfam" id="TIGR01297">
    <property type="entry name" value="CDF"/>
    <property type="match status" value="1"/>
</dbReference>
<dbReference type="InterPro" id="IPR036837">
    <property type="entry name" value="Cation_efflux_CTD_sf"/>
</dbReference>
<evidence type="ECO:0000256" key="7">
    <source>
        <dbReference type="ARBA" id="ARBA00023136"/>
    </source>
</evidence>
<keyword evidence="3" id="KW-0813">Transport</keyword>
<evidence type="ECO:0000256" key="3">
    <source>
        <dbReference type="ARBA" id="ARBA00022448"/>
    </source>
</evidence>
<dbReference type="EMBL" id="AYGX02000179">
    <property type="protein sequence ID" value="KRO22117.1"/>
    <property type="molecule type" value="Genomic_DNA"/>
</dbReference>
<dbReference type="InterPro" id="IPR027470">
    <property type="entry name" value="Cation_efflux_CTD"/>
</dbReference>
<comment type="subcellular location">
    <subcellularLocation>
        <location evidence="1">Membrane</location>
        <topology evidence="1">Multi-pass membrane protein</topology>
    </subcellularLocation>
</comment>
<feature type="domain" description="Cation efflux protein cytoplasmic" evidence="10">
    <location>
        <begin position="210"/>
        <end position="283"/>
    </location>
</feature>
<dbReference type="RefSeq" id="WP_024623834.1">
    <property type="nucleotide sequence ID" value="NZ_AYGX02000179.1"/>
</dbReference>
<accession>A0A0R2N8J6</accession>
<keyword evidence="4 8" id="KW-0812">Transmembrane</keyword>
<feature type="transmembrane region" description="Helical" evidence="8">
    <location>
        <begin position="149"/>
        <end position="171"/>
    </location>
</feature>
<dbReference type="GO" id="GO:0005385">
    <property type="term" value="F:zinc ion transmembrane transporter activity"/>
    <property type="evidence" value="ECO:0007669"/>
    <property type="project" value="TreeGrafter"/>
</dbReference>
<feature type="domain" description="Cation efflux protein transmembrane" evidence="9">
    <location>
        <begin position="17"/>
        <end position="202"/>
    </location>
</feature>
<dbReference type="PANTHER" id="PTHR11562">
    <property type="entry name" value="CATION EFFLUX PROTEIN/ ZINC TRANSPORTER"/>
    <property type="match status" value="1"/>
</dbReference>
<dbReference type="InterPro" id="IPR050681">
    <property type="entry name" value="CDF/SLC30A"/>
</dbReference>
<dbReference type="InterPro" id="IPR027469">
    <property type="entry name" value="Cation_efflux_TMD_sf"/>
</dbReference>
<dbReference type="Pfam" id="PF01545">
    <property type="entry name" value="Cation_efflux"/>
    <property type="match status" value="1"/>
</dbReference>
<keyword evidence="7 8" id="KW-0472">Membrane</keyword>
<comment type="caution">
    <text evidence="11">The sequence shown here is derived from an EMBL/GenBank/DDBJ whole genome shotgun (WGS) entry which is preliminary data.</text>
</comment>
<evidence type="ECO:0000256" key="6">
    <source>
        <dbReference type="ARBA" id="ARBA00023065"/>
    </source>
</evidence>
<protein>
    <submittedName>
        <fullName evidence="11">Cation efflux protein</fullName>
    </submittedName>
</protein>
<dbReference type="Proteomes" id="UP000050920">
    <property type="component" value="Unassembled WGS sequence"/>
</dbReference>
<feature type="transmembrane region" description="Helical" evidence="8">
    <location>
        <begin position="82"/>
        <end position="104"/>
    </location>
</feature>
<dbReference type="InterPro" id="IPR002524">
    <property type="entry name" value="Cation_efflux"/>
</dbReference>
<sequence>MSAHNHQVQQQTSAFKIGVILNSIFIVLEAGYGFASGSLALVADAGHNLSDVLGLLISWLAIWLGTKSASAKYTYGYKSSSILAALFNAVFLLVAIGAISVEAIQRLSNPGPVAEWDVIIVAAVGIVINGFTAFLFMKGQKHDLNIKGAFLHMAADAGVSVGVVLAGFVILKTGWYWLDPVISLIIAVIILIGTWGLLRDAMNFSLEAVPSNIDRTEIYDFLMAQPSINSVHDLHIWGMSTTETAMTVHLCRNTLADNNEFLEAMNKELSDRFPLTHITIQIELGKVDYETTDDSI</sequence>
<dbReference type="PANTHER" id="PTHR11562:SF17">
    <property type="entry name" value="RE54080P-RELATED"/>
    <property type="match status" value="1"/>
</dbReference>
<reference evidence="11 12" key="1">
    <citation type="journal article" date="2015" name="Genome Announc.">
        <title>Expanding the biotechnology potential of lactobacilli through comparative genomics of 213 strains and associated genera.</title>
        <authorList>
            <person name="Sun Z."/>
            <person name="Harris H.M."/>
            <person name="McCann A."/>
            <person name="Guo C."/>
            <person name="Argimon S."/>
            <person name="Zhang W."/>
            <person name="Yang X."/>
            <person name="Jeffery I.B."/>
            <person name="Cooney J.C."/>
            <person name="Kagawa T.F."/>
            <person name="Liu W."/>
            <person name="Song Y."/>
            <person name="Salvetti E."/>
            <person name="Wrobel A."/>
            <person name="Rasinkangas P."/>
            <person name="Parkhill J."/>
            <person name="Rea M.C."/>
            <person name="O'Sullivan O."/>
            <person name="Ritari J."/>
            <person name="Douillard F.P."/>
            <person name="Paul Ross R."/>
            <person name="Yang R."/>
            <person name="Briner A.E."/>
            <person name="Felis G.E."/>
            <person name="de Vos W.M."/>
            <person name="Barrangou R."/>
            <person name="Klaenhammer T.R."/>
            <person name="Caufield P.W."/>
            <person name="Cui Y."/>
            <person name="Zhang H."/>
            <person name="O'Toole P.W."/>
        </authorList>
    </citation>
    <scope>NUCLEOTIDE SEQUENCE [LARGE SCALE GENOMIC DNA]</scope>
    <source>
        <strain evidence="11 12">DSM 21115</strain>
    </source>
</reference>
<name>A0A0R2N8J6_9LACO</name>
<feature type="transmembrane region" description="Helical" evidence="8">
    <location>
        <begin position="116"/>
        <end position="137"/>
    </location>
</feature>
<dbReference type="Gene3D" id="1.20.1510.10">
    <property type="entry name" value="Cation efflux protein transmembrane domain"/>
    <property type="match status" value="1"/>
</dbReference>
<proteinExistence type="inferred from homology"/>
<comment type="similarity">
    <text evidence="2">Belongs to the cation diffusion facilitator (CDF) transporter (TC 2.A.4) family. SLC30A subfamily.</text>
</comment>
<gene>
    <name evidence="11" type="ORF">DY78_GL002319</name>
</gene>
<dbReference type="Pfam" id="PF16916">
    <property type="entry name" value="ZT_dimer"/>
    <property type="match status" value="1"/>
</dbReference>
<dbReference type="InterPro" id="IPR058533">
    <property type="entry name" value="Cation_efflux_TM"/>
</dbReference>
<dbReference type="GO" id="GO:0005886">
    <property type="term" value="C:plasma membrane"/>
    <property type="evidence" value="ECO:0007669"/>
    <property type="project" value="TreeGrafter"/>
</dbReference>
<evidence type="ECO:0000313" key="11">
    <source>
        <dbReference type="EMBL" id="KRO22117.1"/>
    </source>
</evidence>
<keyword evidence="12" id="KW-1185">Reference proteome</keyword>
<feature type="transmembrane region" description="Helical" evidence="8">
    <location>
        <begin position="12"/>
        <end position="32"/>
    </location>
</feature>
<keyword evidence="5 8" id="KW-1133">Transmembrane helix</keyword>
<dbReference type="SUPFAM" id="SSF160240">
    <property type="entry name" value="Cation efflux protein cytoplasmic domain-like"/>
    <property type="match status" value="1"/>
</dbReference>
<feature type="transmembrane region" description="Helical" evidence="8">
    <location>
        <begin position="177"/>
        <end position="198"/>
    </location>
</feature>
<dbReference type="SUPFAM" id="SSF161111">
    <property type="entry name" value="Cation efflux protein transmembrane domain-like"/>
    <property type="match status" value="1"/>
</dbReference>
<dbReference type="AlphaFoldDB" id="A0A0R2N8J6"/>
<evidence type="ECO:0000259" key="9">
    <source>
        <dbReference type="Pfam" id="PF01545"/>
    </source>
</evidence>
<evidence type="ECO:0000256" key="1">
    <source>
        <dbReference type="ARBA" id="ARBA00004141"/>
    </source>
</evidence>
<evidence type="ECO:0000256" key="4">
    <source>
        <dbReference type="ARBA" id="ARBA00022692"/>
    </source>
</evidence>
<evidence type="ECO:0000259" key="10">
    <source>
        <dbReference type="Pfam" id="PF16916"/>
    </source>
</evidence>
<keyword evidence="6" id="KW-0406">Ion transport</keyword>
<evidence type="ECO:0000256" key="2">
    <source>
        <dbReference type="ARBA" id="ARBA00008873"/>
    </source>
</evidence>
<organism evidence="11 12">
    <name type="scientific">Lactiplantibacillus fabifermentans DSM 21115</name>
    <dbReference type="NCBI Taxonomy" id="1413187"/>
    <lineage>
        <taxon>Bacteria</taxon>
        <taxon>Bacillati</taxon>
        <taxon>Bacillota</taxon>
        <taxon>Bacilli</taxon>
        <taxon>Lactobacillales</taxon>
        <taxon>Lactobacillaceae</taxon>
        <taxon>Lactiplantibacillus</taxon>
    </lineage>
</organism>
<feature type="transmembrane region" description="Helical" evidence="8">
    <location>
        <begin position="52"/>
        <end position="70"/>
    </location>
</feature>
<evidence type="ECO:0000256" key="5">
    <source>
        <dbReference type="ARBA" id="ARBA00022989"/>
    </source>
</evidence>
<evidence type="ECO:0000313" key="12">
    <source>
        <dbReference type="Proteomes" id="UP000050920"/>
    </source>
</evidence>